<dbReference type="InterPro" id="IPR050960">
    <property type="entry name" value="AB_hydrolase_4_sf"/>
</dbReference>
<dbReference type="InterPro" id="IPR000073">
    <property type="entry name" value="AB_hydrolase_1"/>
</dbReference>
<organism evidence="5 6">
    <name type="scientific">Sediminicurvatus halobius</name>
    <dbReference type="NCBI Taxonomy" id="2182432"/>
    <lineage>
        <taxon>Bacteria</taxon>
        <taxon>Pseudomonadati</taxon>
        <taxon>Pseudomonadota</taxon>
        <taxon>Gammaproteobacteria</taxon>
        <taxon>Chromatiales</taxon>
        <taxon>Ectothiorhodospiraceae</taxon>
        <taxon>Sediminicurvatus</taxon>
    </lineage>
</organism>
<dbReference type="PANTHER" id="PTHR10794">
    <property type="entry name" value="ABHYDROLASE DOMAIN-CONTAINING PROTEIN"/>
    <property type="match status" value="1"/>
</dbReference>
<dbReference type="Pfam" id="PF00561">
    <property type="entry name" value="Abhydrolase_1"/>
    <property type="match status" value="1"/>
</dbReference>
<evidence type="ECO:0000256" key="2">
    <source>
        <dbReference type="PIRSR" id="PIRSR005211-1"/>
    </source>
</evidence>
<feature type="compositionally biased region" description="Basic and acidic residues" evidence="3">
    <location>
        <begin position="1"/>
        <end position="10"/>
    </location>
</feature>
<evidence type="ECO:0000313" key="5">
    <source>
        <dbReference type="EMBL" id="PWG63562.1"/>
    </source>
</evidence>
<comment type="similarity">
    <text evidence="1">Belongs to the AB hydrolase superfamily. AB hydrolase 4 family.</text>
</comment>
<dbReference type="PRINTS" id="PR00111">
    <property type="entry name" value="ABHYDROLASE"/>
</dbReference>
<feature type="region of interest" description="Disordered" evidence="3">
    <location>
        <begin position="1"/>
        <end position="21"/>
    </location>
</feature>
<evidence type="ECO:0000313" key="6">
    <source>
        <dbReference type="Proteomes" id="UP000245474"/>
    </source>
</evidence>
<comment type="caution">
    <text evidence="5">The sequence shown here is derived from an EMBL/GenBank/DDBJ whole genome shotgun (WGS) entry which is preliminary data.</text>
</comment>
<dbReference type="SUPFAM" id="SSF53474">
    <property type="entry name" value="alpha/beta-Hydrolases"/>
    <property type="match status" value="1"/>
</dbReference>
<keyword evidence="6" id="KW-1185">Reference proteome</keyword>
<dbReference type="GO" id="GO:0047372">
    <property type="term" value="F:monoacylglycerol lipase activity"/>
    <property type="evidence" value="ECO:0007669"/>
    <property type="project" value="TreeGrafter"/>
</dbReference>
<feature type="active site" description="Charge relay system" evidence="2">
    <location>
        <position position="274"/>
    </location>
</feature>
<dbReference type="RefSeq" id="WP_109678161.1">
    <property type="nucleotide sequence ID" value="NZ_CP086615.1"/>
</dbReference>
<dbReference type="PANTHER" id="PTHR10794:SF94">
    <property type="entry name" value="ESTERASE YHET-RELATED"/>
    <property type="match status" value="1"/>
</dbReference>
<proteinExistence type="inferred from homology"/>
<dbReference type="Proteomes" id="UP000245474">
    <property type="component" value="Unassembled WGS sequence"/>
</dbReference>
<evidence type="ECO:0000259" key="4">
    <source>
        <dbReference type="Pfam" id="PF00561"/>
    </source>
</evidence>
<feature type="active site" description="Charge relay system" evidence="2">
    <location>
        <position position="300"/>
    </location>
</feature>
<dbReference type="InterPro" id="IPR012020">
    <property type="entry name" value="ABHD4"/>
</dbReference>
<dbReference type="EMBL" id="QFFI01000010">
    <property type="protein sequence ID" value="PWG63562.1"/>
    <property type="molecule type" value="Genomic_DNA"/>
</dbReference>
<dbReference type="GO" id="GO:0034338">
    <property type="term" value="F:short-chain carboxylesterase activity"/>
    <property type="evidence" value="ECO:0007669"/>
    <property type="project" value="TreeGrafter"/>
</dbReference>
<feature type="domain" description="AB hydrolase-1" evidence="4">
    <location>
        <begin position="68"/>
        <end position="305"/>
    </location>
</feature>
<sequence>MDVPIDKPATEARSSGFRPHPLVRGRHLQTMVPALLRRPPPVALSRERVELPDGDFVDTFLGPRRSGPLVLALHGLGGCANSPYILGLLAALDAAGYQGVALQYRGAAGRPNRLPRFYHAGAWDDALHALAHLRRQLGERPAAVVGFSLGGAMALNWRAAGASVVQPELTVAVSVPFDLDACARAVDQGFARVYQRHLLRGLRRGYRAKFEGRPDAPWPAERIHELRSLRAFDEHVTAPLHGFDGAVGYYRACSPGPALARIADPTLVLQARDDPFVPAAGIPGRVSPAVDLEVSPRGGHVGFLEAGPLFRPRYWVERRTLAALAEGFPD</sequence>
<keyword evidence="5" id="KW-0378">Hydrolase</keyword>
<feature type="active site" description="Charge relay system" evidence="2">
    <location>
        <position position="148"/>
    </location>
</feature>
<protein>
    <submittedName>
        <fullName evidence="5">Hydrolase</fullName>
    </submittedName>
</protein>
<accession>A0A2U2N388</accession>
<dbReference type="NCBIfam" id="NF008218">
    <property type="entry name" value="PRK10985.1"/>
    <property type="match status" value="1"/>
</dbReference>
<dbReference type="InterPro" id="IPR029058">
    <property type="entry name" value="AB_hydrolase_fold"/>
</dbReference>
<dbReference type="OrthoDB" id="332676at2"/>
<dbReference type="PIRSF" id="PIRSF005211">
    <property type="entry name" value="Ab_hydro_YheT"/>
    <property type="match status" value="1"/>
</dbReference>
<dbReference type="Gene3D" id="3.40.50.1820">
    <property type="entry name" value="alpha/beta hydrolase"/>
    <property type="match status" value="1"/>
</dbReference>
<gene>
    <name evidence="5" type="ORF">DEM34_08365</name>
</gene>
<evidence type="ECO:0000256" key="1">
    <source>
        <dbReference type="ARBA" id="ARBA00010884"/>
    </source>
</evidence>
<dbReference type="AlphaFoldDB" id="A0A2U2N388"/>
<evidence type="ECO:0000256" key="3">
    <source>
        <dbReference type="SAM" id="MobiDB-lite"/>
    </source>
</evidence>
<name>A0A2U2N388_9GAMM</name>
<reference evidence="5 6" key="1">
    <citation type="submission" date="2018-05" db="EMBL/GenBank/DDBJ databases">
        <title>Spiribacter halobius sp. nov., a moderately halophilic bacterium isolated from marine solar saltern.</title>
        <authorList>
            <person name="Zheng W.-S."/>
            <person name="Lu D.-C."/>
            <person name="Du Z.-J."/>
        </authorList>
    </citation>
    <scope>NUCLEOTIDE SEQUENCE [LARGE SCALE GENOMIC DNA]</scope>
    <source>
        <strain evidence="5 6">E85</strain>
    </source>
</reference>